<comment type="caution">
    <text evidence="2">The sequence shown here is derived from an EMBL/GenBank/DDBJ whole genome shotgun (WGS) entry which is preliminary data.</text>
</comment>
<dbReference type="Proteomes" id="UP000773614">
    <property type="component" value="Unassembled WGS sequence"/>
</dbReference>
<dbReference type="OrthoDB" id="5366081at2"/>
<dbReference type="AlphaFoldDB" id="A0A964T2C8"/>
<name>A0A964T2C8_9HYPH</name>
<accession>A0A964T2C8</accession>
<sequence>MLRLALWGVAAGFVLYLTLATLSPWPPTTTLRHVAAASNCGVARMLDVAPARRGEPGYWRRLDRDGDGIACERI</sequence>
<gene>
    <name evidence="2" type="ORF">E4O86_05400</name>
</gene>
<dbReference type="Pfam" id="PF05901">
    <property type="entry name" value="Excalibur"/>
    <property type="match status" value="1"/>
</dbReference>
<keyword evidence="3" id="KW-1185">Reference proteome</keyword>
<evidence type="ECO:0000313" key="3">
    <source>
        <dbReference type="Proteomes" id="UP000773614"/>
    </source>
</evidence>
<protein>
    <submittedName>
        <fullName evidence="2">Excalibur calcium-binding domain-containing protein</fullName>
    </submittedName>
</protein>
<dbReference type="EMBL" id="SPKJ01000010">
    <property type="protein sequence ID" value="MYZ47146.1"/>
    <property type="molecule type" value="Genomic_DNA"/>
</dbReference>
<proteinExistence type="predicted"/>
<feature type="domain" description="Excalibur calcium-binding" evidence="1">
    <location>
        <begin position="36"/>
        <end position="72"/>
    </location>
</feature>
<evidence type="ECO:0000313" key="2">
    <source>
        <dbReference type="EMBL" id="MYZ47146.1"/>
    </source>
</evidence>
<organism evidence="2 3">
    <name type="scientific">Propylenella binzhouense</name>
    <dbReference type="NCBI Taxonomy" id="2555902"/>
    <lineage>
        <taxon>Bacteria</taxon>
        <taxon>Pseudomonadati</taxon>
        <taxon>Pseudomonadota</taxon>
        <taxon>Alphaproteobacteria</taxon>
        <taxon>Hyphomicrobiales</taxon>
        <taxon>Propylenellaceae</taxon>
        <taxon>Propylenella</taxon>
    </lineage>
</organism>
<evidence type="ECO:0000259" key="1">
    <source>
        <dbReference type="SMART" id="SM00894"/>
    </source>
</evidence>
<dbReference type="InterPro" id="IPR008613">
    <property type="entry name" value="Excalibur_Ca-bd_domain"/>
</dbReference>
<dbReference type="SMART" id="SM00894">
    <property type="entry name" value="Excalibur"/>
    <property type="match status" value="1"/>
</dbReference>
<reference evidence="2" key="1">
    <citation type="submission" date="2019-03" db="EMBL/GenBank/DDBJ databases">
        <title>Afifella sp. nov., isolated from activated sludge.</title>
        <authorList>
            <person name="Li Q."/>
            <person name="Liu Y."/>
        </authorList>
    </citation>
    <scope>NUCLEOTIDE SEQUENCE</scope>
    <source>
        <strain evidence="2">L72</strain>
    </source>
</reference>